<reference evidence="12 13" key="1">
    <citation type="submission" date="2016-11" db="EMBL/GenBank/DDBJ databases">
        <title>Rahnella oryzae sp. nov., isolated from rice root.</title>
        <authorList>
            <person name="Zhang X.-X."/>
            <person name="Zhang J."/>
        </authorList>
    </citation>
    <scope>NUCLEOTIDE SEQUENCE [LARGE SCALE GENOMIC DNA]</scope>
    <source>
        <strain evidence="12 13">J11-6</strain>
    </source>
</reference>
<evidence type="ECO:0000313" key="12">
    <source>
        <dbReference type="EMBL" id="OMQ22301.1"/>
    </source>
</evidence>
<comment type="subcellular location">
    <subcellularLocation>
        <location evidence="1 9">Cell inner membrane</location>
        <topology evidence="1 9">Multi-pass membrane protein</topology>
    </subcellularLocation>
</comment>
<dbReference type="PROSITE" id="PS00874">
    <property type="entry name" value="T2SP_F"/>
    <property type="match status" value="1"/>
</dbReference>
<keyword evidence="13" id="KW-1185">Reference proteome</keyword>
<accession>A0A1S8CJR8</accession>
<evidence type="ECO:0000256" key="2">
    <source>
        <dbReference type="ARBA" id="ARBA00005745"/>
    </source>
</evidence>
<feature type="transmembrane region" description="Helical" evidence="10">
    <location>
        <begin position="371"/>
        <end position="391"/>
    </location>
</feature>
<feature type="transmembrane region" description="Helical" evidence="10">
    <location>
        <begin position="163"/>
        <end position="186"/>
    </location>
</feature>
<keyword evidence="3 9" id="KW-0813">Transport</keyword>
<dbReference type="PANTHER" id="PTHR30012:SF7">
    <property type="entry name" value="PROTEIN TRANSPORT PROTEIN HOFC HOMOLOG"/>
    <property type="match status" value="1"/>
</dbReference>
<evidence type="ECO:0000256" key="9">
    <source>
        <dbReference type="RuleBase" id="RU003923"/>
    </source>
</evidence>
<dbReference type="STRING" id="2034155.BMI79_12360"/>
<keyword evidence="8 10" id="KW-0472">Membrane</keyword>
<dbReference type="PRINTS" id="PR00812">
    <property type="entry name" value="BCTERIALGSPF"/>
</dbReference>
<dbReference type="AlphaFoldDB" id="A0A1S8CJR8"/>
<dbReference type="InterPro" id="IPR018076">
    <property type="entry name" value="T2SS_GspF_dom"/>
</dbReference>
<feature type="transmembrane region" description="Helical" evidence="10">
    <location>
        <begin position="206"/>
        <end position="235"/>
    </location>
</feature>
<dbReference type="InterPro" id="IPR042094">
    <property type="entry name" value="T2SS_GspF_sf"/>
</dbReference>
<feature type="domain" description="Type II secretion system protein GspF" evidence="11">
    <location>
        <begin position="270"/>
        <end position="390"/>
    </location>
</feature>
<proteinExistence type="inferred from homology"/>
<keyword evidence="5" id="KW-0997">Cell inner membrane</keyword>
<dbReference type="NCBIfam" id="NF007861">
    <property type="entry name" value="PRK10573.1"/>
    <property type="match status" value="1"/>
</dbReference>
<dbReference type="Gene3D" id="1.20.81.30">
    <property type="entry name" value="Type II secretion system (T2SS), domain F"/>
    <property type="match status" value="2"/>
</dbReference>
<dbReference type="PANTHER" id="PTHR30012">
    <property type="entry name" value="GENERAL SECRETION PATHWAY PROTEIN"/>
    <property type="match status" value="1"/>
</dbReference>
<organism evidence="12 13">
    <name type="scientific">Serratia oryzae</name>
    <dbReference type="NCBI Taxonomy" id="2034155"/>
    <lineage>
        <taxon>Bacteria</taxon>
        <taxon>Pseudomonadati</taxon>
        <taxon>Pseudomonadota</taxon>
        <taxon>Gammaproteobacteria</taxon>
        <taxon>Enterobacterales</taxon>
        <taxon>Yersiniaceae</taxon>
        <taxon>Serratia</taxon>
    </lineage>
</organism>
<evidence type="ECO:0000256" key="6">
    <source>
        <dbReference type="ARBA" id="ARBA00022692"/>
    </source>
</evidence>
<keyword evidence="6 9" id="KW-0812">Transmembrane</keyword>
<dbReference type="GO" id="GO:0005886">
    <property type="term" value="C:plasma membrane"/>
    <property type="evidence" value="ECO:0007669"/>
    <property type="project" value="UniProtKB-SubCell"/>
</dbReference>
<feature type="domain" description="Type II secretion system protein GspF" evidence="11">
    <location>
        <begin position="64"/>
        <end position="187"/>
    </location>
</feature>
<comment type="similarity">
    <text evidence="2 9">Belongs to the GSP F family.</text>
</comment>
<evidence type="ECO:0000256" key="1">
    <source>
        <dbReference type="ARBA" id="ARBA00004429"/>
    </source>
</evidence>
<evidence type="ECO:0000313" key="13">
    <source>
        <dbReference type="Proteomes" id="UP000216021"/>
    </source>
</evidence>
<dbReference type="Proteomes" id="UP000216021">
    <property type="component" value="Unassembled WGS sequence"/>
</dbReference>
<dbReference type="RefSeq" id="WP_076942507.1">
    <property type="nucleotide sequence ID" value="NZ_MOXD01000006.1"/>
</dbReference>
<evidence type="ECO:0000256" key="7">
    <source>
        <dbReference type="ARBA" id="ARBA00022989"/>
    </source>
</evidence>
<evidence type="ECO:0000256" key="5">
    <source>
        <dbReference type="ARBA" id="ARBA00022519"/>
    </source>
</evidence>
<sequence>MKKCRLYLWQAIDSQGAIRQGEFMVDDKNQVYQQLLEQGLQPYQISAGKRITSRLWRGEPMIQFTRQLATLLQAGLPLVNSLQLLAKEHQSAAWRCLLLEISHKVALGQPFSEVISEQQAVFPLIYRQLIAIGELTGNLDRCCLQLAQQQEAQQKLQKKVAKALRYPLFICVVAILVSILMLVMVLPEFAKVYQSFNAPLPWFTQGLLNLSALLIGAGPYLLVSLAGLAGGYLRWLHPLPDWQRREQAAQLRIPLIASLIKGNCLSQIFRILTMTQQAGLTLVEGLHAATLSVGNLFYRQALEAIQQQLAQGHPFHRALSQQALFPSLCQQLVRVGEESGTLDILLEKLAHWHEQQTHELADTLAQTLEPMLMMVVGGIVGALVIAMYLPIFQLGNVLG</sequence>
<name>A0A1S8CJR8_9GAMM</name>
<dbReference type="EMBL" id="MOXD01000006">
    <property type="protein sequence ID" value="OMQ22301.1"/>
    <property type="molecule type" value="Genomic_DNA"/>
</dbReference>
<dbReference type="OrthoDB" id="9805682at2"/>
<evidence type="ECO:0000259" key="11">
    <source>
        <dbReference type="Pfam" id="PF00482"/>
    </source>
</evidence>
<evidence type="ECO:0000256" key="4">
    <source>
        <dbReference type="ARBA" id="ARBA00022475"/>
    </source>
</evidence>
<keyword evidence="7 10" id="KW-1133">Transmembrane helix</keyword>
<dbReference type="GO" id="GO:0015628">
    <property type="term" value="P:protein secretion by the type II secretion system"/>
    <property type="evidence" value="ECO:0007669"/>
    <property type="project" value="TreeGrafter"/>
</dbReference>
<keyword evidence="4" id="KW-1003">Cell membrane</keyword>
<dbReference type="InterPro" id="IPR003004">
    <property type="entry name" value="GspF/PilC"/>
</dbReference>
<evidence type="ECO:0000256" key="8">
    <source>
        <dbReference type="ARBA" id="ARBA00023136"/>
    </source>
</evidence>
<evidence type="ECO:0000256" key="10">
    <source>
        <dbReference type="SAM" id="Phobius"/>
    </source>
</evidence>
<dbReference type="InterPro" id="IPR001992">
    <property type="entry name" value="T2SS_GspF/T4SS_PilC_CS"/>
</dbReference>
<protein>
    <submittedName>
        <fullName evidence="12">Type IV pilin biogenesis protein</fullName>
    </submittedName>
</protein>
<dbReference type="FunFam" id="1.20.81.30:FF:000001">
    <property type="entry name" value="Type II secretion system protein F"/>
    <property type="match status" value="2"/>
</dbReference>
<dbReference type="Pfam" id="PF00482">
    <property type="entry name" value="T2SSF"/>
    <property type="match status" value="2"/>
</dbReference>
<evidence type="ECO:0000256" key="3">
    <source>
        <dbReference type="ARBA" id="ARBA00022448"/>
    </source>
</evidence>
<gene>
    <name evidence="12" type="ORF">BMI79_12360</name>
</gene>
<comment type="caution">
    <text evidence="12">The sequence shown here is derived from an EMBL/GenBank/DDBJ whole genome shotgun (WGS) entry which is preliminary data.</text>
</comment>